<proteinExistence type="predicted"/>
<dbReference type="AlphaFoldDB" id="A0A835CU77"/>
<reference evidence="1 2" key="1">
    <citation type="submission" date="2020-08" db="EMBL/GenBank/DDBJ databases">
        <title>Aphidius gifuensis genome sequencing and assembly.</title>
        <authorList>
            <person name="Du Z."/>
        </authorList>
    </citation>
    <scope>NUCLEOTIDE SEQUENCE [LARGE SCALE GENOMIC DNA]</scope>
    <source>
        <strain evidence="1">YNYX2018</strain>
        <tissue evidence="1">Adults</tissue>
    </source>
</reference>
<comment type="caution">
    <text evidence="1">The sequence shown here is derived from an EMBL/GenBank/DDBJ whole genome shotgun (WGS) entry which is preliminary data.</text>
</comment>
<accession>A0A835CU77</accession>
<keyword evidence="2" id="KW-1185">Reference proteome</keyword>
<sequence length="294" mass="34384">MYDAMLKILDKIIFYLNHIVDASNKSEIGKNSEPNSDHKLVDELKQSQNIIRKPMMKLNLNVADGSTIFKKQTLENSSYDQSEHFNVAHTPEISYSCVNKRLKTESSILNTCEKSNQKLNETNTVINGKVLRVRIDKIPLQSTTRRTRSSYYDKTKAHPSIPGYEKAIKSDKINGRRKKSNINNFKENDKSEMKKIIPVEKYIKSENIVTKNLENKKTDRLKIEVKQEEPQEEDESKEDNNWVYNKCIEYKKNIKGITNILFKKWQRDDEIEVKLNDKSQVNTRSWTSWFNGSK</sequence>
<evidence type="ECO:0000313" key="1">
    <source>
        <dbReference type="EMBL" id="KAF7996137.1"/>
    </source>
</evidence>
<name>A0A835CU77_APHGI</name>
<dbReference type="EMBL" id="JACMRX010000002">
    <property type="protein sequence ID" value="KAF7996137.1"/>
    <property type="molecule type" value="Genomic_DNA"/>
</dbReference>
<dbReference type="OrthoDB" id="6778624at2759"/>
<evidence type="ECO:0000313" key="2">
    <source>
        <dbReference type="Proteomes" id="UP000639338"/>
    </source>
</evidence>
<protein>
    <submittedName>
        <fullName evidence="1">Uncharacterized protein</fullName>
    </submittedName>
</protein>
<organism evidence="1 2">
    <name type="scientific">Aphidius gifuensis</name>
    <name type="common">Parasitoid wasp</name>
    <dbReference type="NCBI Taxonomy" id="684658"/>
    <lineage>
        <taxon>Eukaryota</taxon>
        <taxon>Metazoa</taxon>
        <taxon>Ecdysozoa</taxon>
        <taxon>Arthropoda</taxon>
        <taxon>Hexapoda</taxon>
        <taxon>Insecta</taxon>
        <taxon>Pterygota</taxon>
        <taxon>Neoptera</taxon>
        <taxon>Endopterygota</taxon>
        <taxon>Hymenoptera</taxon>
        <taxon>Apocrita</taxon>
        <taxon>Ichneumonoidea</taxon>
        <taxon>Braconidae</taxon>
        <taxon>Aphidiinae</taxon>
        <taxon>Aphidius</taxon>
    </lineage>
</organism>
<gene>
    <name evidence="1" type="ORF">HCN44_010803</name>
</gene>
<dbReference type="Proteomes" id="UP000639338">
    <property type="component" value="Unassembled WGS sequence"/>
</dbReference>